<feature type="compositionally biased region" description="Basic and acidic residues" evidence="1">
    <location>
        <begin position="31"/>
        <end position="55"/>
    </location>
</feature>
<dbReference type="AlphaFoldDB" id="A0A699JU58"/>
<proteinExistence type="predicted"/>
<comment type="caution">
    <text evidence="2">The sequence shown here is derived from an EMBL/GenBank/DDBJ whole genome shotgun (WGS) entry which is preliminary data.</text>
</comment>
<feature type="compositionally biased region" description="Polar residues" evidence="1">
    <location>
        <begin position="105"/>
        <end position="121"/>
    </location>
</feature>
<name>A0A699JU58_TANCI</name>
<reference evidence="2" key="1">
    <citation type="journal article" date="2019" name="Sci. Rep.">
        <title>Draft genome of Tanacetum cinerariifolium, the natural source of mosquito coil.</title>
        <authorList>
            <person name="Yamashiro T."/>
            <person name="Shiraishi A."/>
            <person name="Satake H."/>
            <person name="Nakayama K."/>
        </authorList>
    </citation>
    <scope>NUCLEOTIDE SEQUENCE</scope>
</reference>
<protein>
    <submittedName>
        <fullName evidence="2">Uncharacterized protein</fullName>
    </submittedName>
</protein>
<feature type="compositionally biased region" description="Polar residues" evidence="1">
    <location>
        <begin position="64"/>
        <end position="89"/>
    </location>
</feature>
<evidence type="ECO:0000256" key="1">
    <source>
        <dbReference type="SAM" id="MobiDB-lite"/>
    </source>
</evidence>
<feature type="region of interest" description="Disordered" evidence="1">
    <location>
        <begin position="102"/>
        <end position="127"/>
    </location>
</feature>
<dbReference type="EMBL" id="BKCJ010449401">
    <property type="protein sequence ID" value="GFA58150.1"/>
    <property type="molecule type" value="Genomic_DNA"/>
</dbReference>
<organism evidence="2">
    <name type="scientific">Tanacetum cinerariifolium</name>
    <name type="common">Dalmatian daisy</name>
    <name type="synonym">Chrysanthemum cinerariifolium</name>
    <dbReference type="NCBI Taxonomy" id="118510"/>
    <lineage>
        <taxon>Eukaryota</taxon>
        <taxon>Viridiplantae</taxon>
        <taxon>Streptophyta</taxon>
        <taxon>Embryophyta</taxon>
        <taxon>Tracheophyta</taxon>
        <taxon>Spermatophyta</taxon>
        <taxon>Magnoliopsida</taxon>
        <taxon>eudicotyledons</taxon>
        <taxon>Gunneridae</taxon>
        <taxon>Pentapetalae</taxon>
        <taxon>asterids</taxon>
        <taxon>campanulids</taxon>
        <taxon>Asterales</taxon>
        <taxon>Asteraceae</taxon>
        <taxon>Asteroideae</taxon>
        <taxon>Anthemideae</taxon>
        <taxon>Anthemidinae</taxon>
        <taxon>Tanacetum</taxon>
    </lineage>
</organism>
<evidence type="ECO:0000313" key="2">
    <source>
        <dbReference type="EMBL" id="GFA58150.1"/>
    </source>
</evidence>
<sequence>MEILLEPTSNKLLVDVALDLGKSISLTEAAKEEPTRQVHATHERIVIESDPETAKRRPSGITFRDTSSVTKKMSLDPSQKQKGVQTLTPEEQLKADMMQALKANKMSSRSQSLTEGSSEGTDISPGVRNESTVIFVTSIKGTGTKVEVIDKEK</sequence>
<accession>A0A699JU58</accession>
<feature type="region of interest" description="Disordered" evidence="1">
    <location>
        <begin position="31"/>
        <end position="90"/>
    </location>
</feature>
<gene>
    <name evidence="2" type="ORF">Tci_630122</name>
</gene>